<organism evidence="4 5">
    <name type="scientific">Dictyostelium purpureum</name>
    <name type="common">Slime mold</name>
    <dbReference type="NCBI Taxonomy" id="5786"/>
    <lineage>
        <taxon>Eukaryota</taxon>
        <taxon>Amoebozoa</taxon>
        <taxon>Evosea</taxon>
        <taxon>Eumycetozoa</taxon>
        <taxon>Dictyostelia</taxon>
        <taxon>Dictyosteliales</taxon>
        <taxon>Dictyosteliaceae</taxon>
        <taxon>Dictyostelium</taxon>
    </lineage>
</organism>
<dbReference type="InParanoid" id="F1A6E2"/>
<dbReference type="InterPro" id="IPR027417">
    <property type="entry name" value="P-loop_NTPase"/>
</dbReference>
<dbReference type="SMART" id="SM00173">
    <property type="entry name" value="RAS"/>
    <property type="match status" value="1"/>
</dbReference>
<evidence type="ECO:0000256" key="2">
    <source>
        <dbReference type="ARBA" id="ARBA00023134"/>
    </source>
</evidence>
<dbReference type="PROSITE" id="PS51421">
    <property type="entry name" value="RAS"/>
    <property type="match status" value="1"/>
</dbReference>
<dbReference type="RefSeq" id="XP_003295236.1">
    <property type="nucleotide sequence ID" value="XM_003295188.1"/>
</dbReference>
<dbReference type="GO" id="GO:0006886">
    <property type="term" value="P:intracellular protein transport"/>
    <property type="evidence" value="ECO:0000318"/>
    <property type="project" value="GO_Central"/>
</dbReference>
<dbReference type="GO" id="GO:0003924">
    <property type="term" value="F:GTPase activity"/>
    <property type="evidence" value="ECO:0000318"/>
    <property type="project" value="GO_Central"/>
</dbReference>
<evidence type="ECO:0000256" key="3">
    <source>
        <dbReference type="ARBA" id="ARBA00023288"/>
    </source>
</evidence>
<dbReference type="PANTHER" id="PTHR47977">
    <property type="entry name" value="RAS-RELATED PROTEIN RAB"/>
    <property type="match status" value="1"/>
</dbReference>
<dbReference type="STRING" id="5786.F1A6E2"/>
<dbReference type="SUPFAM" id="SSF52540">
    <property type="entry name" value="P-loop containing nucleoside triphosphate hydrolases"/>
    <property type="match status" value="1"/>
</dbReference>
<gene>
    <name evidence="4" type="ORF">DICPUDRAFT_160488</name>
</gene>
<dbReference type="GeneID" id="10511341"/>
<keyword evidence="5" id="KW-1185">Reference proteome</keyword>
<keyword evidence="1" id="KW-0547">Nucleotide-binding</keyword>
<dbReference type="PROSITE" id="PS51419">
    <property type="entry name" value="RAB"/>
    <property type="match status" value="1"/>
</dbReference>
<dbReference type="InterPro" id="IPR001806">
    <property type="entry name" value="Small_GTPase"/>
</dbReference>
<evidence type="ECO:0008006" key="6">
    <source>
        <dbReference type="Google" id="ProtNLM"/>
    </source>
</evidence>
<dbReference type="KEGG" id="dpp:DICPUDRAFT_160488"/>
<evidence type="ECO:0000256" key="1">
    <source>
        <dbReference type="ARBA" id="ARBA00022741"/>
    </source>
</evidence>
<dbReference type="VEuPathDB" id="AmoebaDB:DICPUDRAFT_160488"/>
<dbReference type="EMBL" id="GL871727">
    <property type="protein sequence ID" value="EGC28239.1"/>
    <property type="molecule type" value="Genomic_DNA"/>
</dbReference>
<sequence length="198" mass="23317">MDNQICFNIILIGDHSYRKKYIKEQWIGVEFRVKIDNIKIEDNQDEIRIKQKIFDFNGACRFIQMTKESFYKNANGFILCFSNSNRDSYNHLIDWINDINTYYEYSEKTNFKKPTILIIGLKSDEPSQVEPEELIKFCESLSIPFINSVSSKNNINVENVFKTISILIYKNGSFNINNNNNNNTKNNNCLSKIFKVFK</sequence>
<dbReference type="GO" id="GO:0005525">
    <property type="term" value="F:GTP binding"/>
    <property type="evidence" value="ECO:0007669"/>
    <property type="project" value="UniProtKB-KW"/>
</dbReference>
<dbReference type="Pfam" id="PF00071">
    <property type="entry name" value="Ras"/>
    <property type="match status" value="1"/>
</dbReference>
<evidence type="ECO:0000313" key="4">
    <source>
        <dbReference type="EMBL" id="EGC28239.1"/>
    </source>
</evidence>
<dbReference type="Gene3D" id="3.40.50.300">
    <property type="entry name" value="P-loop containing nucleotide triphosphate hydrolases"/>
    <property type="match status" value="1"/>
</dbReference>
<keyword evidence="3" id="KW-0449">Lipoprotein</keyword>
<proteinExistence type="predicted"/>
<dbReference type="GO" id="GO:0012505">
    <property type="term" value="C:endomembrane system"/>
    <property type="evidence" value="ECO:0000318"/>
    <property type="project" value="GO_Central"/>
</dbReference>
<dbReference type="AlphaFoldDB" id="F1A6E2"/>
<reference evidence="5" key="1">
    <citation type="journal article" date="2011" name="Genome Biol.">
        <title>Comparative genomics of the social amoebae Dictyostelium discoideum and Dictyostelium purpureum.</title>
        <authorList>
            <consortium name="US DOE Joint Genome Institute (JGI-PGF)"/>
            <person name="Sucgang R."/>
            <person name="Kuo A."/>
            <person name="Tian X."/>
            <person name="Salerno W."/>
            <person name="Parikh A."/>
            <person name="Feasley C.L."/>
            <person name="Dalin E."/>
            <person name="Tu H."/>
            <person name="Huang E."/>
            <person name="Barry K."/>
            <person name="Lindquist E."/>
            <person name="Shapiro H."/>
            <person name="Bruce D."/>
            <person name="Schmutz J."/>
            <person name="Salamov A."/>
            <person name="Fey P."/>
            <person name="Gaudet P."/>
            <person name="Anjard C."/>
            <person name="Babu M.M."/>
            <person name="Basu S."/>
            <person name="Bushmanova Y."/>
            <person name="van der Wel H."/>
            <person name="Katoh-Kurasawa M."/>
            <person name="Dinh C."/>
            <person name="Coutinho P.M."/>
            <person name="Saito T."/>
            <person name="Elias M."/>
            <person name="Schaap P."/>
            <person name="Kay R.R."/>
            <person name="Henrissat B."/>
            <person name="Eichinger L."/>
            <person name="Rivero F."/>
            <person name="Putnam N.H."/>
            <person name="West C.M."/>
            <person name="Loomis W.F."/>
            <person name="Chisholm R.L."/>
            <person name="Shaulsky G."/>
            <person name="Strassmann J.E."/>
            <person name="Queller D.C."/>
            <person name="Kuspa A."/>
            <person name="Grigoriev I.V."/>
        </authorList>
    </citation>
    <scope>NUCLEOTIDE SEQUENCE [LARGE SCALE GENOMIC DNA]</scope>
    <source>
        <strain evidence="5">QSDP1</strain>
    </source>
</reference>
<dbReference type="OMA" id="WIGVEFR"/>
<keyword evidence="2" id="KW-0342">GTP-binding</keyword>
<accession>F1A6E2</accession>
<dbReference type="Proteomes" id="UP000001064">
    <property type="component" value="Unassembled WGS sequence"/>
</dbReference>
<protein>
    <recommendedName>
        <fullName evidence="6">Small GTPase</fullName>
    </recommendedName>
</protein>
<dbReference type="SMART" id="SM00175">
    <property type="entry name" value="RAB"/>
    <property type="match status" value="1"/>
</dbReference>
<dbReference type="eggNOG" id="KOG0084">
    <property type="taxonomic scope" value="Eukaryota"/>
</dbReference>
<dbReference type="InterPro" id="IPR050227">
    <property type="entry name" value="Rab"/>
</dbReference>
<evidence type="ECO:0000313" key="5">
    <source>
        <dbReference type="Proteomes" id="UP000001064"/>
    </source>
</evidence>
<dbReference type="FunCoup" id="F1A6E2">
    <property type="interactions" value="798"/>
</dbReference>
<name>F1A6E2_DICPU</name>